<feature type="repeat" description="PPR" evidence="5">
    <location>
        <begin position="479"/>
        <end position="518"/>
    </location>
</feature>
<comment type="similarity">
    <text evidence="1">Belongs to the CCM1 family.</text>
</comment>
<evidence type="ECO:0000313" key="6">
    <source>
        <dbReference type="EMBL" id="KAL0635264.1"/>
    </source>
</evidence>
<proteinExistence type="inferred from homology"/>
<name>A0ABR3GH29_9PEZI</name>
<organism evidence="6 7">
    <name type="scientific">Discina gigas</name>
    <dbReference type="NCBI Taxonomy" id="1032678"/>
    <lineage>
        <taxon>Eukaryota</taxon>
        <taxon>Fungi</taxon>
        <taxon>Dikarya</taxon>
        <taxon>Ascomycota</taxon>
        <taxon>Pezizomycotina</taxon>
        <taxon>Pezizomycetes</taxon>
        <taxon>Pezizales</taxon>
        <taxon>Discinaceae</taxon>
        <taxon>Discina</taxon>
    </lineage>
</organism>
<dbReference type="InterPro" id="IPR011990">
    <property type="entry name" value="TPR-like_helical_dom_sf"/>
</dbReference>
<reference evidence="6 7" key="1">
    <citation type="submission" date="2024-02" db="EMBL/GenBank/DDBJ databases">
        <title>Discinaceae phylogenomics.</title>
        <authorList>
            <person name="Dirks A.C."/>
            <person name="James T.Y."/>
        </authorList>
    </citation>
    <scope>NUCLEOTIDE SEQUENCE [LARGE SCALE GENOMIC DNA]</scope>
    <source>
        <strain evidence="6 7">ACD0624</strain>
    </source>
</reference>
<evidence type="ECO:0000256" key="2">
    <source>
        <dbReference type="ARBA" id="ARBA00022737"/>
    </source>
</evidence>
<evidence type="ECO:0000313" key="7">
    <source>
        <dbReference type="Proteomes" id="UP001447188"/>
    </source>
</evidence>
<protein>
    <recommendedName>
        <fullName evidence="8">Pentatricopeptide repeat-containing protein</fullName>
    </recommendedName>
</protein>
<dbReference type="Proteomes" id="UP001447188">
    <property type="component" value="Unassembled WGS sequence"/>
</dbReference>
<evidence type="ECO:0000256" key="1">
    <source>
        <dbReference type="ARBA" id="ARBA00006192"/>
    </source>
</evidence>
<keyword evidence="2" id="KW-0677">Repeat</keyword>
<feature type="repeat" description="PPR" evidence="5">
    <location>
        <begin position="593"/>
        <end position="627"/>
    </location>
</feature>
<evidence type="ECO:0000256" key="5">
    <source>
        <dbReference type="PROSITE-ProRule" id="PRU00708"/>
    </source>
</evidence>
<sequence length="735" mass="81319">MSAALKSVPSICYSCLRFARTPRRLPTLLPRPRLGRVQLLHSARKLQFMTTTQTVDTGPVNAYSGLPISDPVRLAQSDQALSDLALLKEHLKSGDILSACRHFGALTSRILESSGNLPPGNSPRDFLPSDAVLQPVLGQMLEAILIDDGRDLNLPTPLDFLNQMGDIGVLRTMHYASVLLSMVRGGTNMESLVPVFDSAILFNAENLREVMSDVDEFLSLDYDVATPHFIAFLILRSKSVSSEQLSRLESVLAYSPYPVFRHVERVLDYQGFSIDLTTHILALLQVFSAESLYTNNHTLKQSISAVLASSPTPKALTTLYQSIKAKSPKKLSASVYSIFITTFLGLPDSRDHLSAQSAAFSVWNDMEEGGITPGVIEWTNLMKSFSKAQDKSVILPLWQKMIQNGIFPDDKAWTVRIHALLEANMVKEGLESLREMQKSSVTPNISTINAVLSGLLKHDHILEASKVLAVAERLGITKDITTYNTLLVSLMKQQRGNSKKFDESLALIRQMAANGISPDIQTITLILDGMYKFSNPKPTLSAVLSLLNYCESAGITINVWTFTALIRALLEEGHEDAAIDMLLVMESRGMTGTTATYNTLLRHYFYKRDLRSVDELLEEMTKKRIVMDRRLWREVIVGFASVGQVDRMKRAIARMYGGATEMGILGFMSTLKKLGNKGLLVDAKEVVEDLLDRGIVGRSREARMTGPDKGFWEVVESLGGGAVMAELINTKRVDS</sequence>
<feature type="repeat" description="PPR" evidence="5">
    <location>
        <begin position="409"/>
        <end position="443"/>
    </location>
</feature>
<dbReference type="Pfam" id="PF13812">
    <property type="entry name" value="PPR_3"/>
    <property type="match status" value="1"/>
</dbReference>
<dbReference type="InterPro" id="IPR002885">
    <property type="entry name" value="PPR_rpt"/>
</dbReference>
<evidence type="ECO:0000256" key="4">
    <source>
        <dbReference type="ARBA" id="ARBA00044511"/>
    </source>
</evidence>
<comment type="caution">
    <text evidence="6">The sequence shown here is derived from an EMBL/GenBank/DDBJ whole genome shotgun (WGS) entry which is preliminary data.</text>
</comment>
<accession>A0ABR3GH29</accession>
<dbReference type="PROSITE" id="PS51375">
    <property type="entry name" value="PPR"/>
    <property type="match status" value="4"/>
</dbReference>
<dbReference type="Pfam" id="PF01535">
    <property type="entry name" value="PPR"/>
    <property type="match status" value="1"/>
</dbReference>
<dbReference type="PANTHER" id="PTHR47936:SF1">
    <property type="entry name" value="PENTATRICOPEPTIDE REPEAT-CONTAINING PROTEIN GUN1, CHLOROPLASTIC"/>
    <property type="match status" value="1"/>
</dbReference>
<dbReference type="NCBIfam" id="TIGR00756">
    <property type="entry name" value="PPR"/>
    <property type="match status" value="1"/>
</dbReference>
<comment type="function">
    <text evidence="3">Regulates mitochondrial small subunit maturation by controlling 15S rRNA 5'-end processing. Localizes to the 5' precursor of the 15S rRNA in a position that is subsequently occupied by mS47 in the mature yeast mtSSU. Uses structure and sequence-specific RNA recognition, binding to a single-stranded region of the precursor and specifically recognizing bases -6 to -1. The exchange of Ccm1 for mS47 is coupled to the irreversible removal of precursor rRNA that is accompanied by conformational changes of the mitoribosomal proteins uS5m and mS26. These conformational changes signal completion of 5'-end rRNA processing through protection of the mature 5'-end of the 15S rRNA and stabilization of mS47. The removal of the 5' precursor together with the dissociation of Ccm1 may be catalyzed by the 5'-3' exoribonuclease Pet127. Involved in the specific removal of group I introns in mitochondrial encoded transcripts.</text>
</comment>
<evidence type="ECO:0000256" key="3">
    <source>
        <dbReference type="ARBA" id="ARBA00044493"/>
    </source>
</evidence>
<evidence type="ECO:0008006" key="8">
    <source>
        <dbReference type="Google" id="ProtNLM"/>
    </source>
</evidence>
<dbReference type="EMBL" id="JBBBZM010000074">
    <property type="protein sequence ID" value="KAL0635264.1"/>
    <property type="molecule type" value="Genomic_DNA"/>
</dbReference>
<dbReference type="Gene3D" id="1.25.40.10">
    <property type="entry name" value="Tetratricopeptide repeat domain"/>
    <property type="match status" value="2"/>
</dbReference>
<feature type="repeat" description="PPR" evidence="5">
    <location>
        <begin position="558"/>
        <end position="592"/>
    </location>
</feature>
<dbReference type="PANTHER" id="PTHR47936">
    <property type="entry name" value="PPR_LONG DOMAIN-CONTAINING PROTEIN"/>
    <property type="match status" value="1"/>
</dbReference>
<keyword evidence="7" id="KW-1185">Reference proteome</keyword>
<gene>
    <name evidence="6" type="ORF">Q9L58_005832</name>
</gene>
<comment type="subunit">
    <text evidence="4">Binds to mitochondrial small subunit 15S rRNA.</text>
</comment>